<proteinExistence type="predicted"/>
<accession>A0A0A8Z3Y6</accession>
<evidence type="ECO:0000313" key="1">
    <source>
        <dbReference type="EMBL" id="JAD31470.1"/>
    </source>
</evidence>
<protein>
    <submittedName>
        <fullName evidence="1">Uncharacterized protein</fullName>
    </submittedName>
</protein>
<reference evidence="1" key="2">
    <citation type="journal article" date="2015" name="Data Brief">
        <title>Shoot transcriptome of the giant reed, Arundo donax.</title>
        <authorList>
            <person name="Barrero R.A."/>
            <person name="Guerrero F.D."/>
            <person name="Moolhuijzen P."/>
            <person name="Goolsby J.A."/>
            <person name="Tidwell J."/>
            <person name="Bellgard S.E."/>
            <person name="Bellgard M.I."/>
        </authorList>
    </citation>
    <scope>NUCLEOTIDE SEQUENCE</scope>
    <source>
        <tissue evidence="1">Shoot tissue taken approximately 20 cm above the soil surface</tissue>
    </source>
</reference>
<dbReference type="EMBL" id="GBRH01266425">
    <property type="protein sequence ID" value="JAD31470.1"/>
    <property type="molecule type" value="Transcribed_RNA"/>
</dbReference>
<dbReference type="AlphaFoldDB" id="A0A0A8Z3Y6"/>
<reference evidence="1" key="1">
    <citation type="submission" date="2014-09" db="EMBL/GenBank/DDBJ databases">
        <authorList>
            <person name="Magalhaes I.L.F."/>
            <person name="Oliveira U."/>
            <person name="Santos F.R."/>
            <person name="Vidigal T.H.D.A."/>
            <person name="Brescovit A.D."/>
            <person name="Santos A.J."/>
        </authorList>
    </citation>
    <scope>NUCLEOTIDE SEQUENCE</scope>
    <source>
        <tissue evidence="1">Shoot tissue taken approximately 20 cm above the soil surface</tissue>
    </source>
</reference>
<organism evidence="1">
    <name type="scientific">Arundo donax</name>
    <name type="common">Giant reed</name>
    <name type="synonym">Donax arundinaceus</name>
    <dbReference type="NCBI Taxonomy" id="35708"/>
    <lineage>
        <taxon>Eukaryota</taxon>
        <taxon>Viridiplantae</taxon>
        <taxon>Streptophyta</taxon>
        <taxon>Embryophyta</taxon>
        <taxon>Tracheophyta</taxon>
        <taxon>Spermatophyta</taxon>
        <taxon>Magnoliopsida</taxon>
        <taxon>Liliopsida</taxon>
        <taxon>Poales</taxon>
        <taxon>Poaceae</taxon>
        <taxon>PACMAD clade</taxon>
        <taxon>Arundinoideae</taxon>
        <taxon>Arundineae</taxon>
        <taxon>Arundo</taxon>
    </lineage>
</organism>
<sequence length="63" mass="7231">MDVAEKLDGFILTVKRSRIYGQRKQNTLHPMENRGSCYTIILILVRHVPCGIHCCALMNFVEP</sequence>
<name>A0A0A8Z3Y6_ARUDO</name>